<evidence type="ECO:0000313" key="2">
    <source>
        <dbReference type="Proteomes" id="UP001214757"/>
    </source>
</evidence>
<gene>
    <name evidence="1" type="ORF">PSI22_19915</name>
</gene>
<comment type="caution">
    <text evidence="1">The sequence shown here is derived from an EMBL/GenBank/DDBJ whole genome shotgun (WGS) entry which is preliminary data.</text>
</comment>
<sequence length="153" mass="16158">MSQKLAHLKQVYDELGKKQIKVGFFAQSKYPDGTPMAYVAAIQELGYPAGGIPPRPFMRPAMSENQSKYSGLMVRAAKAAIKGNISVLDGLTQVGSVAAGDIKLAISAVTAPPLKDSTITARAGRHSKGKATNKPLVDTGQMLQAVAFAVEDK</sequence>
<name>A0ABT5M8K4_9GAMM</name>
<keyword evidence="2" id="KW-1185">Reference proteome</keyword>
<dbReference type="EMBL" id="JAQRFO010000071">
    <property type="protein sequence ID" value="MDC9623837.1"/>
    <property type="molecule type" value="Genomic_DNA"/>
</dbReference>
<evidence type="ECO:0000313" key="1">
    <source>
        <dbReference type="EMBL" id="MDC9623837.1"/>
    </source>
</evidence>
<proteinExistence type="predicted"/>
<organism evidence="1 2">
    <name type="scientific">Xenorhabdus aichiensis</name>
    <dbReference type="NCBI Taxonomy" id="3025874"/>
    <lineage>
        <taxon>Bacteria</taxon>
        <taxon>Pseudomonadati</taxon>
        <taxon>Pseudomonadota</taxon>
        <taxon>Gammaproteobacteria</taxon>
        <taxon>Enterobacterales</taxon>
        <taxon>Morganellaceae</taxon>
        <taxon>Xenorhabdus</taxon>
    </lineage>
</organism>
<accession>A0ABT5M8K4</accession>
<dbReference type="RefSeq" id="WP_273581253.1">
    <property type="nucleotide sequence ID" value="NZ_JAQRFO010000071.1"/>
</dbReference>
<dbReference type="Proteomes" id="UP001214757">
    <property type="component" value="Unassembled WGS sequence"/>
</dbReference>
<protein>
    <recommendedName>
        <fullName evidence="3">Bacteriophage protein</fullName>
    </recommendedName>
</protein>
<reference evidence="1 2" key="1">
    <citation type="submission" date="2023-02" db="EMBL/GenBank/DDBJ databases">
        <title>Entomopathogenic bacteria.</title>
        <authorList>
            <person name="Machado R.A."/>
        </authorList>
    </citation>
    <scope>NUCLEOTIDE SEQUENCE [LARGE SCALE GENOMIC DNA]</scope>
    <source>
        <strain evidence="1 2">XENO-7</strain>
    </source>
</reference>
<evidence type="ECO:0008006" key="3">
    <source>
        <dbReference type="Google" id="ProtNLM"/>
    </source>
</evidence>